<dbReference type="FunFam" id="3.30.420.40:FF:000138">
    <property type="entry name" value="Exopolyphosphatase 1"/>
    <property type="match status" value="1"/>
</dbReference>
<dbReference type="CDD" id="cd24056">
    <property type="entry name" value="ASKHA_NBD_MtPPX1-like"/>
    <property type="match status" value="1"/>
</dbReference>
<evidence type="ECO:0000256" key="2">
    <source>
        <dbReference type="ARBA" id="ARBA00022801"/>
    </source>
</evidence>
<evidence type="ECO:0000313" key="5">
    <source>
        <dbReference type="EMBL" id="GIG80503.1"/>
    </source>
</evidence>
<keyword evidence="2" id="KW-0378">Hydrolase</keyword>
<reference evidence="5 6" key="1">
    <citation type="submission" date="2021-01" db="EMBL/GenBank/DDBJ databases">
        <title>Whole genome shotgun sequence of Planotetraspora kaengkrachanensis NBRC 104272.</title>
        <authorList>
            <person name="Komaki H."/>
            <person name="Tamura T."/>
        </authorList>
    </citation>
    <scope>NUCLEOTIDE SEQUENCE [LARGE SCALE GENOMIC DNA]</scope>
    <source>
        <strain evidence="5 6">NBRC 104272</strain>
    </source>
</reference>
<accession>A0A8J3M1L8</accession>
<comment type="similarity">
    <text evidence="1">Belongs to the GppA/Ppx family.</text>
</comment>
<evidence type="ECO:0000256" key="3">
    <source>
        <dbReference type="SAM" id="MobiDB-lite"/>
    </source>
</evidence>
<feature type="domain" description="Ppx/GppA phosphatase N-terminal" evidence="4">
    <location>
        <begin position="26"/>
        <end position="304"/>
    </location>
</feature>
<evidence type="ECO:0000313" key="6">
    <source>
        <dbReference type="Proteomes" id="UP000630097"/>
    </source>
</evidence>
<dbReference type="GO" id="GO:0016462">
    <property type="term" value="F:pyrophosphatase activity"/>
    <property type="evidence" value="ECO:0007669"/>
    <property type="project" value="TreeGrafter"/>
</dbReference>
<evidence type="ECO:0000256" key="1">
    <source>
        <dbReference type="ARBA" id="ARBA00007125"/>
    </source>
</evidence>
<dbReference type="PANTHER" id="PTHR30005">
    <property type="entry name" value="EXOPOLYPHOSPHATASE"/>
    <property type="match status" value="1"/>
</dbReference>
<dbReference type="EMBL" id="BONV01000014">
    <property type="protein sequence ID" value="GIG80503.1"/>
    <property type="molecule type" value="Genomic_DNA"/>
</dbReference>
<dbReference type="RefSeq" id="WP_203883902.1">
    <property type="nucleotide sequence ID" value="NZ_BAABHH010000012.1"/>
</dbReference>
<sequence>MRLGVLDVGSNTVHLLVMDAHQGARPIPAFSHKEELRLAEHLVDGNRLSEEGAARLSATVADALRIAEDKGVEDLVAFATSAVREAVNGEDVLSRIESGTPLGIQVLSGDDEARLTFLAVRRWFGWSSGRLLVVDIGGGSLEIASGIDEEPDVAVSLPLGAGRLTRDFFTSDPPAPEEVRLLRRHARAEIARQVGAVTRYGRADHAVATSKTFRQLARIAGAASSNEGPYVRRTLSHGALSEWTTRLAAMPAAERSKLPGVSVGRAPQLLAGAVVADAAMDLLGVPTLELCPWALREGMILRRLDVLPGGRPGASDRRGLAVSGEQRYESP</sequence>
<dbReference type="FunFam" id="3.30.420.150:FF:000006">
    <property type="entry name" value="Ppx/GppA family phosphatase"/>
    <property type="match status" value="1"/>
</dbReference>
<organism evidence="5 6">
    <name type="scientific">Planotetraspora kaengkrachanensis</name>
    <dbReference type="NCBI Taxonomy" id="575193"/>
    <lineage>
        <taxon>Bacteria</taxon>
        <taxon>Bacillati</taxon>
        <taxon>Actinomycetota</taxon>
        <taxon>Actinomycetes</taxon>
        <taxon>Streptosporangiales</taxon>
        <taxon>Streptosporangiaceae</taxon>
        <taxon>Planotetraspora</taxon>
    </lineage>
</organism>
<dbReference type="PANTHER" id="PTHR30005:SF0">
    <property type="entry name" value="RETROGRADE REGULATION PROTEIN 2"/>
    <property type="match status" value="1"/>
</dbReference>
<dbReference type="SUPFAM" id="SSF53067">
    <property type="entry name" value="Actin-like ATPase domain"/>
    <property type="match status" value="2"/>
</dbReference>
<dbReference type="Pfam" id="PF02541">
    <property type="entry name" value="Ppx-GppA"/>
    <property type="match status" value="1"/>
</dbReference>
<keyword evidence="6" id="KW-1185">Reference proteome</keyword>
<dbReference type="InterPro" id="IPR003695">
    <property type="entry name" value="Ppx_GppA_N"/>
</dbReference>
<evidence type="ECO:0000259" key="4">
    <source>
        <dbReference type="Pfam" id="PF02541"/>
    </source>
</evidence>
<name>A0A8J3M1L8_9ACTN</name>
<dbReference type="InterPro" id="IPR050273">
    <property type="entry name" value="GppA/Ppx_hydrolase"/>
</dbReference>
<comment type="caution">
    <text evidence="5">The sequence shown here is derived from an EMBL/GenBank/DDBJ whole genome shotgun (WGS) entry which is preliminary data.</text>
</comment>
<protein>
    <recommendedName>
        <fullName evidence="4">Ppx/GppA phosphatase N-terminal domain-containing protein</fullName>
    </recommendedName>
</protein>
<dbReference type="Proteomes" id="UP000630097">
    <property type="component" value="Unassembled WGS sequence"/>
</dbReference>
<dbReference type="Gene3D" id="3.30.420.40">
    <property type="match status" value="1"/>
</dbReference>
<proteinExistence type="inferred from homology"/>
<dbReference type="AlphaFoldDB" id="A0A8J3M1L8"/>
<feature type="region of interest" description="Disordered" evidence="3">
    <location>
        <begin position="311"/>
        <end position="331"/>
    </location>
</feature>
<dbReference type="InterPro" id="IPR043129">
    <property type="entry name" value="ATPase_NBD"/>
</dbReference>
<gene>
    <name evidence="5" type="ORF">Pka01_36300</name>
</gene>
<dbReference type="Gene3D" id="3.30.420.150">
    <property type="entry name" value="Exopolyphosphatase. Domain 2"/>
    <property type="match status" value="1"/>
</dbReference>